<dbReference type="VEuPathDB" id="MicrosporidiaDB:EHP00_2328"/>
<organism evidence="2 3">
    <name type="scientific">Ecytonucleospora hepatopenaei</name>
    <dbReference type="NCBI Taxonomy" id="646526"/>
    <lineage>
        <taxon>Eukaryota</taxon>
        <taxon>Fungi</taxon>
        <taxon>Fungi incertae sedis</taxon>
        <taxon>Microsporidia</taxon>
        <taxon>Enterocytozoonidae</taxon>
        <taxon>Ecytonucleospora</taxon>
    </lineage>
</organism>
<gene>
    <name evidence="2" type="ORF">EHP00_2328</name>
</gene>
<evidence type="ECO:0000313" key="2">
    <source>
        <dbReference type="EMBL" id="OQS54771.1"/>
    </source>
</evidence>
<evidence type="ECO:0000313" key="3">
    <source>
        <dbReference type="Proteomes" id="UP000192758"/>
    </source>
</evidence>
<reference evidence="2 3" key="1">
    <citation type="journal article" date="2017" name="Environ. Microbiol.">
        <title>Decay of the glycolytic pathway and adaptation to intranuclear parasitism within Enterocytozoonidae microsporidia.</title>
        <authorList>
            <person name="Wiredu Boakye D."/>
            <person name="Jaroenlak P."/>
            <person name="Prachumwat A."/>
            <person name="Williams T.A."/>
            <person name="Bateman K.S."/>
            <person name="Itsathitphaisarn O."/>
            <person name="Sritunyalucksana K."/>
            <person name="Paszkiewicz K.H."/>
            <person name="Moore K.A."/>
            <person name="Stentiford G.D."/>
            <person name="Williams B.A."/>
        </authorList>
    </citation>
    <scope>NUCLEOTIDE SEQUENCE [LARGE SCALE GENOMIC DNA]</scope>
    <source>
        <strain evidence="2 3">TH1</strain>
    </source>
</reference>
<feature type="region of interest" description="Disordered" evidence="1">
    <location>
        <begin position="1"/>
        <end position="38"/>
    </location>
</feature>
<keyword evidence="3" id="KW-1185">Reference proteome</keyword>
<feature type="compositionally biased region" description="Low complexity" evidence="1">
    <location>
        <begin position="7"/>
        <end position="33"/>
    </location>
</feature>
<protein>
    <submittedName>
        <fullName evidence="2">Uncharacterized protein</fullName>
    </submittedName>
</protein>
<name>A0A1W0E687_9MICR</name>
<accession>A0A1W0E687</accession>
<dbReference type="AlphaFoldDB" id="A0A1W0E687"/>
<evidence type="ECO:0000256" key="1">
    <source>
        <dbReference type="SAM" id="MobiDB-lite"/>
    </source>
</evidence>
<sequence length="223" mass="25617">MSKIPINNKNNNTNKNKNNNSNNSNDSNDSNDNPFKVKSIKNISDNTNTNIFNTNNTNNTNINKNKSIFLKKNITTNNKLNNTDNKLNNTNNKLNNTNKCNYINICNVTIDYYDSDDDMYILLAVGNIIIKDRYLIFCRIGIANPLIQLDNINICNNSTDILNNTDNDNICNNTDILNNTNICNSNIDNDNNIIFIYNNIKYKIILNNINDKDIKILKEYFKI</sequence>
<dbReference type="EMBL" id="MNPJ01000017">
    <property type="protein sequence ID" value="OQS54771.1"/>
    <property type="molecule type" value="Genomic_DNA"/>
</dbReference>
<comment type="caution">
    <text evidence="2">The sequence shown here is derived from an EMBL/GenBank/DDBJ whole genome shotgun (WGS) entry which is preliminary data.</text>
</comment>
<proteinExistence type="predicted"/>
<dbReference type="Proteomes" id="UP000192758">
    <property type="component" value="Unassembled WGS sequence"/>
</dbReference>